<dbReference type="Pfam" id="PF13027">
    <property type="entry name" value="DUF3888"/>
    <property type="match status" value="1"/>
</dbReference>
<sequence length="141" mass="16128">MKKIVFSFFLSLVLVASIQINIASANQPVEDSEELRLQDMLMNLLTPYISEVLDNYYRPNILKTFSPEITPWKIVVIETKRVTGFRGFKLEISFEIEPTAGHHVPVGKDRLTYRISYGPSVELINHTHLATYVLPPELLNP</sequence>
<evidence type="ECO:0000256" key="1">
    <source>
        <dbReference type="SAM" id="SignalP"/>
    </source>
</evidence>
<reference evidence="2 3" key="1">
    <citation type="submission" date="2020-08" db="EMBL/GenBank/DDBJ databases">
        <title>Genomic Encyclopedia of Type Strains, Phase III (KMG-III): the genomes of soil and plant-associated and newly described type strains.</title>
        <authorList>
            <person name="Whitman W."/>
        </authorList>
    </citation>
    <scope>NUCLEOTIDE SEQUENCE [LARGE SCALE GENOMIC DNA]</scope>
    <source>
        <strain evidence="2 3">CECT 8234</strain>
    </source>
</reference>
<name>A0A7W5C5R4_9BACL</name>
<dbReference type="AlphaFoldDB" id="A0A7W5C5R4"/>
<evidence type="ECO:0000313" key="3">
    <source>
        <dbReference type="Proteomes" id="UP000518605"/>
    </source>
</evidence>
<evidence type="ECO:0008006" key="4">
    <source>
        <dbReference type="Google" id="ProtNLM"/>
    </source>
</evidence>
<dbReference type="InterPro" id="IPR024984">
    <property type="entry name" value="DUF3888"/>
</dbReference>
<feature type="signal peptide" evidence="1">
    <location>
        <begin position="1"/>
        <end position="25"/>
    </location>
</feature>
<comment type="caution">
    <text evidence="2">The sequence shown here is derived from an EMBL/GenBank/DDBJ whole genome shotgun (WGS) entry which is preliminary data.</text>
</comment>
<keyword evidence="3" id="KW-1185">Reference proteome</keyword>
<organism evidence="2 3">
    <name type="scientific">Paenibacillus endophyticus</name>
    <dbReference type="NCBI Taxonomy" id="1294268"/>
    <lineage>
        <taxon>Bacteria</taxon>
        <taxon>Bacillati</taxon>
        <taxon>Bacillota</taxon>
        <taxon>Bacilli</taxon>
        <taxon>Bacillales</taxon>
        <taxon>Paenibacillaceae</taxon>
        <taxon>Paenibacillus</taxon>
    </lineage>
</organism>
<protein>
    <recommendedName>
        <fullName evidence="4">DUF3888 domain-containing protein</fullName>
    </recommendedName>
</protein>
<proteinExistence type="predicted"/>
<evidence type="ECO:0000313" key="2">
    <source>
        <dbReference type="EMBL" id="MBB3151697.1"/>
    </source>
</evidence>
<accession>A0A7W5C5R4</accession>
<dbReference type="Proteomes" id="UP000518605">
    <property type="component" value="Unassembled WGS sequence"/>
</dbReference>
<dbReference type="EMBL" id="JACHXW010000004">
    <property type="protein sequence ID" value="MBB3151697.1"/>
    <property type="molecule type" value="Genomic_DNA"/>
</dbReference>
<feature type="chain" id="PRO_5030595773" description="DUF3888 domain-containing protein" evidence="1">
    <location>
        <begin position="26"/>
        <end position="141"/>
    </location>
</feature>
<dbReference type="RefSeq" id="WP_183560906.1">
    <property type="nucleotide sequence ID" value="NZ_JACHXW010000004.1"/>
</dbReference>
<gene>
    <name evidence="2" type="ORF">FHS16_001743</name>
</gene>
<keyword evidence="1" id="KW-0732">Signal</keyword>